<comment type="subcellular location">
    <subcellularLocation>
        <location evidence="2">Membrane</location>
        <topology evidence="2">Single-pass membrane protein</topology>
    </subcellularLocation>
</comment>
<dbReference type="InterPro" id="IPR025846">
    <property type="entry name" value="TBL_N"/>
</dbReference>
<dbReference type="EMBL" id="JBANQN010000002">
    <property type="protein sequence ID" value="KAK6797925.1"/>
    <property type="molecule type" value="Genomic_DNA"/>
</dbReference>
<comment type="caution">
    <text evidence="10">The sequence shown here is derived from an EMBL/GenBank/DDBJ whole genome shotgun (WGS) entry which is preliminary data.</text>
</comment>
<keyword evidence="7" id="KW-0624">Polysaccharide degradation</keyword>
<proteinExistence type="inferred from homology"/>
<evidence type="ECO:0000256" key="5">
    <source>
        <dbReference type="ARBA" id="ARBA00022968"/>
    </source>
</evidence>
<dbReference type="PROSITE" id="PS00773">
    <property type="entry name" value="CHITINASE_19_1"/>
    <property type="match status" value="1"/>
</dbReference>
<keyword evidence="7" id="KW-0146">Chitin degradation</keyword>
<dbReference type="Pfam" id="PF13839">
    <property type="entry name" value="PC-Esterase"/>
    <property type="match status" value="2"/>
</dbReference>
<dbReference type="GO" id="GO:0004568">
    <property type="term" value="F:chitinase activity"/>
    <property type="evidence" value="ECO:0007669"/>
    <property type="project" value="InterPro"/>
</dbReference>
<reference evidence="10 11" key="1">
    <citation type="submission" date="2024-02" db="EMBL/GenBank/DDBJ databases">
        <title>de novo genome assembly of Solanum bulbocastanum strain 11H21.</title>
        <authorList>
            <person name="Hosaka A.J."/>
        </authorList>
    </citation>
    <scope>NUCLEOTIDE SEQUENCE [LARGE SCALE GENOMIC DNA]</scope>
    <source>
        <tissue evidence="10">Young leaves</tissue>
    </source>
</reference>
<keyword evidence="11" id="KW-1185">Reference proteome</keyword>
<evidence type="ECO:0000256" key="8">
    <source>
        <dbReference type="ARBA" id="ARBA00023136"/>
    </source>
</evidence>
<evidence type="ECO:0000256" key="7">
    <source>
        <dbReference type="ARBA" id="ARBA00023024"/>
    </source>
</evidence>
<evidence type="ECO:0000256" key="6">
    <source>
        <dbReference type="ARBA" id="ARBA00022989"/>
    </source>
</evidence>
<dbReference type="GO" id="GO:0016413">
    <property type="term" value="F:O-acetyltransferase activity"/>
    <property type="evidence" value="ECO:0007669"/>
    <property type="project" value="InterPro"/>
</dbReference>
<dbReference type="InterPro" id="IPR029962">
    <property type="entry name" value="TBL"/>
</dbReference>
<evidence type="ECO:0000313" key="10">
    <source>
        <dbReference type="EMBL" id="KAK6797925.1"/>
    </source>
</evidence>
<dbReference type="InterPro" id="IPR023346">
    <property type="entry name" value="Lysozyme-like_dom_sf"/>
</dbReference>
<sequence length="947" mass="109444">MMAYFNKLKTEKMNGRPLLLWSSWNNKVMGIQLTIQLLVALITAVLVITTLSLSRAIRPKEIGEKIQLTSLSRCNFFTGKWVFDNQSRPLYNGSNCSFISFLDDGMACQNYGRKDLDYLYWKWQPHDCDLPRFNATAMLEKLRNKRLVYVGDSLNRNQWVSLVCMLESSIHTHLKQVHFNGSLVTLKAIEYNATIDFYWAPLLVESNCDDAWHHRVKDRVLRVDSIEKHARFWVDADVLVFNSYLWWRLDLTVLWGSFESADAKYEQLGMVRTYELGLQTWADWLDTHVNRTKTRVFFVSMGEEWGKAEGENCYNETEPISNAEYWGSESSPGMMRLVEAAIKKLNEKSGVKADLLNITQLSEYRKEAHPSIYRKHWDPLSKEQLENPSSYADCTHWCLPGVPDVWNHFLSLKKQRKMNGRPVLFGSSLKNKGMGIQLSFQLLVAIITAVLVLTALSMSRGISQASKLVEKQTQISSLSSCNFYSGKWVFDNQSRPLYNGTNCSFMDDGMACQKFGRKNLKYLYWKWQPNDCDLPRFNATAMLEKLRNKRVVYVGDSLNRNQWVSMVCILESEIPIHLKYVNYNGSLVTFKAIEYNATIDFYWAPLLVESNCDDPSYHRVEERIVRIDSIEKHARIWKDADVLVFNSYLWWRLNLKVLWGSFESANAKYEYLGMLRTYELGLQTWADWLDTHVNRTKTRVFFVSLSPTHNRGEDWGKANGQNCYDETEPISNREYWGSDSDPEMMKLVEVAIKKLNEKSGFKVELLNITQLSEYRKEGHSSIYRKHWDPLTKEQLQPYHHSQIILVKTKSRTKLCFGEWFCFVCLSLRGALAQDVGVLISKDIFERMLLHRNDANCNGKGFYTYDAFITAARSFGAFGTTGNTNTRKKEIAAFLAQTSLETTGGGQQLRMVHFHGDIASSKNEVPHQITVLQINSGLVLLMLLQMIQ</sequence>
<keyword evidence="5" id="KW-0735">Signal-anchor</keyword>
<accession>A0AAN8U0F9</accession>
<dbReference type="GO" id="GO:0016998">
    <property type="term" value="P:cell wall macromolecule catabolic process"/>
    <property type="evidence" value="ECO:0007669"/>
    <property type="project" value="InterPro"/>
</dbReference>
<dbReference type="PANTHER" id="PTHR32285:SF180">
    <property type="entry name" value="PROTEIN TRICHOME BIREFRINGENCE-LIKE 34 ISOFORM X1"/>
    <property type="match status" value="1"/>
</dbReference>
<evidence type="ECO:0000256" key="2">
    <source>
        <dbReference type="ARBA" id="ARBA00004167"/>
    </source>
</evidence>
<comment type="similarity">
    <text evidence="3">Belongs to the PC-esterase family. TBL subfamily.</text>
</comment>
<dbReference type="CDD" id="cd00325">
    <property type="entry name" value="chitinase_GH19"/>
    <property type="match status" value="1"/>
</dbReference>
<keyword evidence="6" id="KW-1133">Transmembrane helix</keyword>
<organism evidence="10 11">
    <name type="scientific">Solanum bulbocastanum</name>
    <name type="common">Wild potato</name>
    <dbReference type="NCBI Taxonomy" id="147425"/>
    <lineage>
        <taxon>Eukaryota</taxon>
        <taxon>Viridiplantae</taxon>
        <taxon>Streptophyta</taxon>
        <taxon>Embryophyta</taxon>
        <taxon>Tracheophyta</taxon>
        <taxon>Spermatophyta</taxon>
        <taxon>Magnoliopsida</taxon>
        <taxon>eudicotyledons</taxon>
        <taxon>Gunneridae</taxon>
        <taxon>Pentapetalae</taxon>
        <taxon>asterids</taxon>
        <taxon>lamiids</taxon>
        <taxon>Solanales</taxon>
        <taxon>Solanaceae</taxon>
        <taxon>Solanoideae</taxon>
        <taxon>Solaneae</taxon>
        <taxon>Solanum</taxon>
    </lineage>
</organism>
<evidence type="ECO:0000256" key="4">
    <source>
        <dbReference type="ARBA" id="ARBA00022692"/>
    </source>
</evidence>
<dbReference type="Gene3D" id="1.10.530.10">
    <property type="match status" value="1"/>
</dbReference>
<dbReference type="PANTHER" id="PTHR32285">
    <property type="entry name" value="PROTEIN TRICHOME BIREFRINGENCE-LIKE 9-RELATED"/>
    <property type="match status" value="1"/>
</dbReference>
<feature type="domain" description="Glycoside hydrolase family 19 catalytic" evidence="9">
    <location>
        <begin position="856"/>
        <end position="878"/>
    </location>
</feature>
<evidence type="ECO:0000259" key="9">
    <source>
        <dbReference type="PROSITE" id="PS00773"/>
    </source>
</evidence>
<dbReference type="Proteomes" id="UP001371456">
    <property type="component" value="Unassembled WGS sequence"/>
</dbReference>
<dbReference type="GO" id="GO:0016020">
    <property type="term" value="C:membrane"/>
    <property type="evidence" value="ECO:0007669"/>
    <property type="project" value="UniProtKB-SubCell"/>
</dbReference>
<dbReference type="GO" id="GO:0005794">
    <property type="term" value="C:Golgi apparatus"/>
    <property type="evidence" value="ECO:0007669"/>
    <property type="project" value="TreeGrafter"/>
</dbReference>
<protein>
    <recommendedName>
        <fullName evidence="9">Glycoside hydrolase family 19 catalytic domain-containing protein</fullName>
    </recommendedName>
</protein>
<dbReference type="InterPro" id="IPR000726">
    <property type="entry name" value="Glyco_hydro_19_cat"/>
</dbReference>
<gene>
    <name evidence="10" type="ORF">RDI58_005627</name>
</gene>
<evidence type="ECO:0000256" key="3">
    <source>
        <dbReference type="ARBA" id="ARBA00007727"/>
    </source>
</evidence>
<dbReference type="GO" id="GO:0006032">
    <property type="term" value="P:chitin catabolic process"/>
    <property type="evidence" value="ECO:0007669"/>
    <property type="project" value="UniProtKB-KW"/>
</dbReference>
<keyword evidence="7" id="KW-0119">Carbohydrate metabolism</keyword>
<dbReference type="Pfam" id="PF14416">
    <property type="entry name" value="PMR5N"/>
    <property type="match status" value="2"/>
</dbReference>
<dbReference type="Pfam" id="PF00182">
    <property type="entry name" value="Glyco_hydro_19"/>
    <property type="match status" value="1"/>
</dbReference>
<comment type="function">
    <text evidence="1">Defense against chitin-containing fungal pathogens.</text>
</comment>
<dbReference type="AlphaFoldDB" id="A0AAN8U0F9"/>
<evidence type="ECO:0000313" key="11">
    <source>
        <dbReference type="Proteomes" id="UP001371456"/>
    </source>
</evidence>
<dbReference type="SUPFAM" id="SSF53955">
    <property type="entry name" value="Lysozyme-like"/>
    <property type="match status" value="1"/>
</dbReference>
<keyword evidence="8" id="KW-0472">Membrane</keyword>
<evidence type="ECO:0000256" key="1">
    <source>
        <dbReference type="ARBA" id="ARBA00003102"/>
    </source>
</evidence>
<keyword evidence="4" id="KW-0812">Transmembrane</keyword>
<dbReference type="InterPro" id="IPR026057">
    <property type="entry name" value="TBL_C"/>
</dbReference>
<name>A0AAN8U0F9_SOLBU</name>